<dbReference type="GO" id="GO:0000976">
    <property type="term" value="F:transcription cis-regulatory region binding"/>
    <property type="evidence" value="ECO:0007669"/>
    <property type="project" value="TreeGrafter"/>
</dbReference>
<gene>
    <name evidence="6" type="ORF">FKZ61_16570</name>
</gene>
<dbReference type="Proteomes" id="UP000317371">
    <property type="component" value="Unassembled WGS sequence"/>
</dbReference>
<dbReference type="PANTHER" id="PTHR30146:SF109">
    <property type="entry name" value="HTH-TYPE TRANSCRIPTIONAL REGULATOR GALS"/>
    <property type="match status" value="1"/>
</dbReference>
<dbReference type="RefSeq" id="WP_141611260.1">
    <property type="nucleotide sequence ID" value="NZ_VIGC02000023.1"/>
</dbReference>
<evidence type="ECO:0000313" key="6">
    <source>
        <dbReference type="EMBL" id="TQE94513.1"/>
    </source>
</evidence>
<dbReference type="OrthoDB" id="9784962at2"/>
<dbReference type="InterPro" id="IPR028082">
    <property type="entry name" value="Peripla_BP_I"/>
</dbReference>
<keyword evidence="3" id="KW-0804">Transcription</keyword>
<feature type="domain" description="HTH lacI-type" evidence="4">
    <location>
        <begin position="4"/>
        <end position="58"/>
    </location>
</feature>
<evidence type="ECO:0000259" key="5">
    <source>
        <dbReference type="PROSITE" id="PS50943"/>
    </source>
</evidence>
<accession>A0A540VEF9</accession>
<organism evidence="6 7">
    <name type="scientific">Litorilinea aerophila</name>
    <dbReference type="NCBI Taxonomy" id="1204385"/>
    <lineage>
        <taxon>Bacteria</taxon>
        <taxon>Bacillati</taxon>
        <taxon>Chloroflexota</taxon>
        <taxon>Caldilineae</taxon>
        <taxon>Caldilineales</taxon>
        <taxon>Caldilineaceae</taxon>
        <taxon>Litorilinea</taxon>
    </lineage>
</organism>
<proteinExistence type="predicted"/>
<evidence type="ECO:0000313" key="7">
    <source>
        <dbReference type="Proteomes" id="UP000317371"/>
    </source>
</evidence>
<dbReference type="Gene3D" id="3.40.50.2300">
    <property type="match status" value="2"/>
</dbReference>
<dbReference type="Pfam" id="PF00356">
    <property type="entry name" value="LacI"/>
    <property type="match status" value="1"/>
</dbReference>
<evidence type="ECO:0000259" key="4">
    <source>
        <dbReference type="PROSITE" id="PS50932"/>
    </source>
</evidence>
<evidence type="ECO:0000256" key="1">
    <source>
        <dbReference type="ARBA" id="ARBA00023015"/>
    </source>
</evidence>
<dbReference type="PRINTS" id="PR00036">
    <property type="entry name" value="HTHLACI"/>
</dbReference>
<dbReference type="PANTHER" id="PTHR30146">
    <property type="entry name" value="LACI-RELATED TRANSCRIPTIONAL REPRESSOR"/>
    <property type="match status" value="1"/>
</dbReference>
<feature type="domain" description="HTH cro/C1-type" evidence="5">
    <location>
        <begin position="2"/>
        <end position="38"/>
    </location>
</feature>
<evidence type="ECO:0000256" key="3">
    <source>
        <dbReference type="ARBA" id="ARBA00023163"/>
    </source>
</evidence>
<sequence>MKRVTLKDVAREAGVSYQTVSKVLNGKGSVTEATAARIWAAVNRLGYRPYVTARNLRKRASFLIGYSWKPMPPDQVNPILDKFLTSTVEAAEEAGYHLLLFPLRREDQEAVAQYRELIVTGRVDGFILSSTNYDDPRIRLLLDSRFPFVAFGRTNPDWDFPYVDVDGRAGTCMATRHLLEQGHRRIALLAWPDHSRAGTARFNGYLQAMAEAGIPICDEWIRRGEGHFNTGYQHTRELLALPADRRPTAVVAVDDQQAIGAMRAAQEAGLAVGPDFGVTGFDDTPGVQLLSPPLTSVRQPIWEVGQRIVQLLVAILRGEEPAERHILLQPELIVRQSSLRHGTWS</sequence>
<reference evidence="6 7" key="1">
    <citation type="submission" date="2019-06" db="EMBL/GenBank/DDBJ databases">
        <title>Genome sequence of Litorilinea aerophila BAA-2444.</title>
        <authorList>
            <person name="Maclea K.S."/>
            <person name="Maurais E.G."/>
            <person name="Iannazzi L.C."/>
        </authorList>
    </citation>
    <scope>NUCLEOTIDE SEQUENCE [LARGE SCALE GENOMIC DNA]</scope>
    <source>
        <strain evidence="6 7">ATCC BAA-2444</strain>
    </source>
</reference>
<dbReference type="CDD" id="cd06292">
    <property type="entry name" value="PBP1_AglR_RafR-like"/>
    <property type="match status" value="1"/>
</dbReference>
<dbReference type="PROSITE" id="PS50943">
    <property type="entry name" value="HTH_CROC1"/>
    <property type="match status" value="1"/>
</dbReference>
<dbReference type="PROSITE" id="PS00356">
    <property type="entry name" value="HTH_LACI_1"/>
    <property type="match status" value="1"/>
</dbReference>
<dbReference type="Pfam" id="PF13377">
    <property type="entry name" value="Peripla_BP_3"/>
    <property type="match status" value="1"/>
</dbReference>
<keyword evidence="2" id="KW-0238">DNA-binding</keyword>
<dbReference type="InterPro" id="IPR046335">
    <property type="entry name" value="LacI/GalR-like_sensor"/>
</dbReference>
<dbReference type="AlphaFoldDB" id="A0A540VEF9"/>
<keyword evidence="1" id="KW-0805">Transcription regulation</keyword>
<protein>
    <submittedName>
        <fullName evidence="6">LacI family transcriptional regulator</fullName>
    </submittedName>
</protein>
<dbReference type="PROSITE" id="PS50932">
    <property type="entry name" value="HTH_LACI_2"/>
    <property type="match status" value="1"/>
</dbReference>
<dbReference type="InterPro" id="IPR010982">
    <property type="entry name" value="Lambda_DNA-bd_dom_sf"/>
</dbReference>
<dbReference type="InParanoid" id="A0A540VEF9"/>
<evidence type="ECO:0000256" key="2">
    <source>
        <dbReference type="ARBA" id="ARBA00023125"/>
    </source>
</evidence>
<dbReference type="SUPFAM" id="SSF53822">
    <property type="entry name" value="Periplasmic binding protein-like I"/>
    <property type="match status" value="1"/>
</dbReference>
<dbReference type="CDD" id="cd01392">
    <property type="entry name" value="HTH_LacI"/>
    <property type="match status" value="1"/>
</dbReference>
<keyword evidence="7" id="KW-1185">Reference proteome</keyword>
<dbReference type="InterPro" id="IPR001387">
    <property type="entry name" value="Cro/C1-type_HTH"/>
</dbReference>
<dbReference type="GO" id="GO:0003700">
    <property type="term" value="F:DNA-binding transcription factor activity"/>
    <property type="evidence" value="ECO:0007669"/>
    <property type="project" value="TreeGrafter"/>
</dbReference>
<dbReference type="SUPFAM" id="SSF47413">
    <property type="entry name" value="lambda repressor-like DNA-binding domains"/>
    <property type="match status" value="1"/>
</dbReference>
<dbReference type="SMART" id="SM00354">
    <property type="entry name" value="HTH_LACI"/>
    <property type="match status" value="1"/>
</dbReference>
<dbReference type="EMBL" id="VIGC01000023">
    <property type="protein sequence ID" value="TQE94513.1"/>
    <property type="molecule type" value="Genomic_DNA"/>
</dbReference>
<name>A0A540VEF9_9CHLR</name>
<dbReference type="InterPro" id="IPR000843">
    <property type="entry name" value="HTH_LacI"/>
</dbReference>
<comment type="caution">
    <text evidence="6">The sequence shown here is derived from an EMBL/GenBank/DDBJ whole genome shotgun (WGS) entry which is preliminary data.</text>
</comment>
<dbReference type="Gene3D" id="1.10.260.40">
    <property type="entry name" value="lambda repressor-like DNA-binding domains"/>
    <property type="match status" value="1"/>
</dbReference>